<reference evidence="2 3" key="1">
    <citation type="submission" date="2020-02" db="EMBL/GenBank/DDBJ databases">
        <title>Draft genome sequence of Haematococcus lacustris strain NIES-144.</title>
        <authorList>
            <person name="Morimoto D."/>
            <person name="Nakagawa S."/>
            <person name="Yoshida T."/>
            <person name="Sawayama S."/>
        </authorList>
    </citation>
    <scope>NUCLEOTIDE SEQUENCE [LARGE SCALE GENOMIC DNA]</scope>
    <source>
        <strain evidence="2 3">NIES-144</strain>
    </source>
</reference>
<feature type="non-terminal residue" evidence="2">
    <location>
        <position position="1"/>
    </location>
</feature>
<dbReference type="EMBL" id="BLLF01003516">
    <property type="protein sequence ID" value="GFH27540.1"/>
    <property type="molecule type" value="Genomic_DNA"/>
</dbReference>
<evidence type="ECO:0000313" key="2">
    <source>
        <dbReference type="EMBL" id="GFH27540.1"/>
    </source>
</evidence>
<protein>
    <recommendedName>
        <fullName evidence="1">SET domain-containing protein</fullName>
    </recommendedName>
</protein>
<feature type="domain" description="SET" evidence="1">
    <location>
        <begin position="17"/>
        <end position="59"/>
    </location>
</feature>
<comment type="caution">
    <text evidence="2">The sequence shown here is derived from an EMBL/GenBank/DDBJ whole genome shotgun (WGS) entry which is preliminary data.</text>
</comment>
<dbReference type="Pfam" id="PF00856">
    <property type="entry name" value="SET"/>
    <property type="match status" value="1"/>
</dbReference>
<dbReference type="AlphaFoldDB" id="A0A6A0A0S3"/>
<gene>
    <name evidence="2" type="ORF">HaLaN_25877</name>
</gene>
<dbReference type="Proteomes" id="UP000485058">
    <property type="component" value="Unassembled WGS sequence"/>
</dbReference>
<dbReference type="SUPFAM" id="SSF82199">
    <property type="entry name" value="SET domain"/>
    <property type="match status" value="1"/>
</dbReference>
<feature type="non-terminal residue" evidence="2">
    <location>
        <position position="72"/>
    </location>
</feature>
<keyword evidence="3" id="KW-1185">Reference proteome</keyword>
<accession>A0A6A0A0S3</accession>
<dbReference type="InterPro" id="IPR001214">
    <property type="entry name" value="SET_dom"/>
</dbReference>
<name>A0A6A0A0S3_HAELA</name>
<dbReference type="Gene3D" id="3.90.1410.10">
    <property type="entry name" value="set domain protein methyltransferase, domain 1"/>
    <property type="match status" value="1"/>
</dbReference>
<dbReference type="InterPro" id="IPR046341">
    <property type="entry name" value="SET_dom_sf"/>
</dbReference>
<evidence type="ECO:0000313" key="3">
    <source>
        <dbReference type="Proteomes" id="UP000485058"/>
    </source>
</evidence>
<proteinExistence type="predicted"/>
<dbReference type="CDD" id="cd10527">
    <property type="entry name" value="SET_LSMT"/>
    <property type="match status" value="1"/>
</dbReference>
<sequence length="72" mass="8016">VKFPDGMLEPCLAPCISLFNHSPWPHSVHFSKVNPNDNMLSVTAFRGAEPGEQLFISYGALPSHHTLLFYGF</sequence>
<organism evidence="2 3">
    <name type="scientific">Haematococcus lacustris</name>
    <name type="common">Green alga</name>
    <name type="synonym">Haematococcus pluvialis</name>
    <dbReference type="NCBI Taxonomy" id="44745"/>
    <lineage>
        <taxon>Eukaryota</taxon>
        <taxon>Viridiplantae</taxon>
        <taxon>Chlorophyta</taxon>
        <taxon>core chlorophytes</taxon>
        <taxon>Chlorophyceae</taxon>
        <taxon>CS clade</taxon>
        <taxon>Chlamydomonadales</taxon>
        <taxon>Haematococcaceae</taxon>
        <taxon>Haematococcus</taxon>
    </lineage>
</organism>
<evidence type="ECO:0000259" key="1">
    <source>
        <dbReference type="Pfam" id="PF00856"/>
    </source>
</evidence>